<comment type="subcellular location">
    <subcellularLocation>
        <location evidence="1">Mitochondrion membrane</location>
        <topology evidence="1">Multi-pass membrane protein</topology>
    </subcellularLocation>
</comment>
<dbReference type="PROSITE" id="PS00943">
    <property type="entry name" value="UBIA"/>
    <property type="match status" value="1"/>
</dbReference>
<keyword evidence="5 12" id="KW-0812">Transmembrane</keyword>
<feature type="transmembrane region" description="Helical" evidence="12">
    <location>
        <begin position="217"/>
        <end position="238"/>
    </location>
</feature>
<evidence type="ECO:0000256" key="8">
    <source>
        <dbReference type="ARBA" id="ARBA00023128"/>
    </source>
</evidence>
<proteinExistence type="inferred from homology"/>
<evidence type="ECO:0000256" key="11">
    <source>
        <dbReference type="ARBA" id="ARBA00030253"/>
    </source>
</evidence>
<keyword evidence="6" id="KW-0809">Transit peptide</keyword>
<evidence type="ECO:0000313" key="13">
    <source>
        <dbReference type="EMBL" id="KAJ3479058.1"/>
    </source>
</evidence>
<evidence type="ECO:0000256" key="7">
    <source>
        <dbReference type="ARBA" id="ARBA00022989"/>
    </source>
</evidence>
<dbReference type="FunFam" id="1.10.357.140:FF:000004">
    <property type="entry name" value="Protoheme IX farnesyltransferase, mitochondrial"/>
    <property type="match status" value="1"/>
</dbReference>
<keyword evidence="8" id="KW-0496">Mitochondrion</keyword>
<comment type="similarity">
    <text evidence="2">Belongs to the UbiA prenyltransferase family.</text>
</comment>
<dbReference type="InterPro" id="IPR044878">
    <property type="entry name" value="UbiA_sf"/>
</dbReference>
<dbReference type="PANTHER" id="PTHR43448:SF2">
    <property type="entry name" value="PROTOHEME IX FARNESYLTRANSFERASE, MITOCHONDRIAL"/>
    <property type="match status" value="1"/>
</dbReference>
<evidence type="ECO:0000256" key="6">
    <source>
        <dbReference type="ARBA" id="ARBA00022946"/>
    </source>
</evidence>
<gene>
    <name evidence="13" type="ORF">NLI96_g9320</name>
</gene>
<reference evidence="13" key="1">
    <citation type="submission" date="2022-07" db="EMBL/GenBank/DDBJ databases">
        <title>Genome Sequence of Physisporinus lineatus.</title>
        <authorList>
            <person name="Buettner E."/>
        </authorList>
    </citation>
    <scope>NUCLEOTIDE SEQUENCE</scope>
    <source>
        <strain evidence="13">VT162</strain>
    </source>
</reference>
<evidence type="ECO:0000256" key="9">
    <source>
        <dbReference type="ARBA" id="ARBA00023133"/>
    </source>
</evidence>
<keyword evidence="7 12" id="KW-1133">Transmembrane helix</keyword>
<keyword evidence="10 12" id="KW-0472">Membrane</keyword>
<dbReference type="PANTHER" id="PTHR43448">
    <property type="entry name" value="PROTOHEME IX FARNESYLTRANSFERASE, MITOCHONDRIAL"/>
    <property type="match status" value="1"/>
</dbReference>
<dbReference type="GO" id="GO:0006784">
    <property type="term" value="P:heme A biosynthetic process"/>
    <property type="evidence" value="ECO:0007669"/>
    <property type="project" value="TreeGrafter"/>
</dbReference>
<evidence type="ECO:0000256" key="12">
    <source>
        <dbReference type="SAM" id="Phobius"/>
    </source>
</evidence>
<dbReference type="Pfam" id="PF01040">
    <property type="entry name" value="UbiA"/>
    <property type="match status" value="1"/>
</dbReference>
<sequence length="311" mass="33727">MSGVALSPLPASIPVLLSTAIGTALCSASANTLNQVQEVPLDAQMARTRNRPLVRRAISPIHATAFGLATGVAGPALLWTMVNPTTALLGAFNIALYAGTYTALKRSSIINTWVGGVVGGIPPLMGWTACGGHIFPSPEHPIQLFLPSFLSSTPLDPLLIDNPLAPLALFMLLFSWQFPHFNSLSYFVRDAYAQAGYHMLSVISPAKNALVSFRHSLLFFPLCSVLVPLSGLTTWAFALTSLPPNIILAHAAWTFWSSGTEKHARSLFHHSLWWLPVILGLMMFHKQGIDWSSWFTAQAEDTEVDAQASRR</sequence>
<dbReference type="InterPro" id="IPR006369">
    <property type="entry name" value="Protohaem_IX_farnesylTrfase"/>
</dbReference>
<dbReference type="GO" id="GO:0008495">
    <property type="term" value="F:protoheme IX farnesyltransferase activity"/>
    <property type="evidence" value="ECO:0007669"/>
    <property type="project" value="InterPro"/>
</dbReference>
<dbReference type="CDD" id="cd13957">
    <property type="entry name" value="PT_UbiA_Cox10"/>
    <property type="match status" value="1"/>
</dbReference>
<comment type="caution">
    <text evidence="13">The sequence shown here is derived from an EMBL/GenBank/DDBJ whole genome shotgun (WGS) entry which is preliminary data.</text>
</comment>
<name>A0AAD5UXD9_9APHY</name>
<evidence type="ECO:0000256" key="1">
    <source>
        <dbReference type="ARBA" id="ARBA00004225"/>
    </source>
</evidence>
<dbReference type="GO" id="GO:0031966">
    <property type="term" value="C:mitochondrial membrane"/>
    <property type="evidence" value="ECO:0007669"/>
    <property type="project" value="UniProtKB-SubCell"/>
</dbReference>
<keyword evidence="4" id="KW-0808">Transferase</keyword>
<dbReference type="AlphaFoldDB" id="A0AAD5UXD9"/>
<evidence type="ECO:0000256" key="10">
    <source>
        <dbReference type="ARBA" id="ARBA00023136"/>
    </source>
</evidence>
<dbReference type="Gene3D" id="1.10.357.140">
    <property type="entry name" value="UbiA prenyltransferase"/>
    <property type="match status" value="1"/>
</dbReference>
<feature type="transmembrane region" description="Helical" evidence="12">
    <location>
        <begin position="85"/>
        <end position="104"/>
    </location>
</feature>
<evidence type="ECO:0000256" key="2">
    <source>
        <dbReference type="ARBA" id="ARBA00005985"/>
    </source>
</evidence>
<protein>
    <recommendedName>
        <fullName evidence="3">Protoheme IX farnesyltransferase, mitochondrial</fullName>
    </recommendedName>
    <alternativeName>
        <fullName evidence="11">Heme O synthase</fullName>
    </alternativeName>
</protein>
<feature type="transmembrane region" description="Helical" evidence="12">
    <location>
        <begin position="57"/>
        <end position="79"/>
    </location>
</feature>
<dbReference type="InterPro" id="IPR030470">
    <property type="entry name" value="UbiA_prenylTrfase_CS"/>
</dbReference>
<organism evidence="13 14">
    <name type="scientific">Meripilus lineatus</name>
    <dbReference type="NCBI Taxonomy" id="2056292"/>
    <lineage>
        <taxon>Eukaryota</taxon>
        <taxon>Fungi</taxon>
        <taxon>Dikarya</taxon>
        <taxon>Basidiomycota</taxon>
        <taxon>Agaricomycotina</taxon>
        <taxon>Agaricomycetes</taxon>
        <taxon>Polyporales</taxon>
        <taxon>Meripilaceae</taxon>
        <taxon>Meripilus</taxon>
    </lineage>
</organism>
<dbReference type="InterPro" id="IPR000537">
    <property type="entry name" value="UbiA_prenyltransferase"/>
</dbReference>
<accession>A0AAD5UXD9</accession>
<evidence type="ECO:0000313" key="14">
    <source>
        <dbReference type="Proteomes" id="UP001212997"/>
    </source>
</evidence>
<keyword evidence="14" id="KW-1185">Reference proteome</keyword>
<evidence type="ECO:0000256" key="3">
    <source>
        <dbReference type="ARBA" id="ARBA00016335"/>
    </source>
</evidence>
<dbReference type="EMBL" id="JANAWD010000465">
    <property type="protein sequence ID" value="KAJ3479058.1"/>
    <property type="molecule type" value="Genomic_DNA"/>
</dbReference>
<evidence type="ECO:0000256" key="4">
    <source>
        <dbReference type="ARBA" id="ARBA00022679"/>
    </source>
</evidence>
<dbReference type="Proteomes" id="UP001212997">
    <property type="component" value="Unassembled WGS sequence"/>
</dbReference>
<evidence type="ECO:0000256" key="5">
    <source>
        <dbReference type="ARBA" id="ARBA00022692"/>
    </source>
</evidence>
<keyword evidence="9" id="KW-0350">Heme biosynthesis</keyword>